<comment type="caution">
    <text evidence="1">The sequence shown here is derived from an EMBL/GenBank/DDBJ whole genome shotgun (WGS) entry which is preliminary data.</text>
</comment>
<proteinExistence type="predicted"/>
<dbReference type="AlphaFoldDB" id="A0A5B7G035"/>
<gene>
    <name evidence="1" type="primary">smc2_2</name>
    <name evidence="1" type="ORF">E2C01_044769</name>
</gene>
<accession>A0A5B7G035</accession>
<reference evidence="1 2" key="1">
    <citation type="submission" date="2019-05" db="EMBL/GenBank/DDBJ databases">
        <title>Another draft genome of Portunus trituberculatus and its Hox gene families provides insights of decapod evolution.</title>
        <authorList>
            <person name="Jeong J.-H."/>
            <person name="Song I."/>
            <person name="Kim S."/>
            <person name="Choi T."/>
            <person name="Kim D."/>
            <person name="Ryu S."/>
            <person name="Kim W."/>
        </authorList>
    </citation>
    <scope>NUCLEOTIDE SEQUENCE [LARGE SCALE GENOMIC DNA]</scope>
    <source>
        <tissue evidence="1">Muscle</tissue>
    </source>
</reference>
<dbReference type="EMBL" id="VSRR010009818">
    <property type="protein sequence ID" value="MPC50935.1"/>
    <property type="molecule type" value="Genomic_DNA"/>
</dbReference>
<keyword evidence="2" id="KW-1185">Reference proteome</keyword>
<dbReference type="Proteomes" id="UP000324222">
    <property type="component" value="Unassembled WGS sequence"/>
</dbReference>
<sequence>MQVKQLLSAHEWIAEDRKFFGKPNTGYDFSANDPVEAGRRITRLEEAKTKLSKNVNMRAMNMLGKAEEQFYADLFRAHEQIHAQGGAGQDDPGNPNEM</sequence>
<name>A0A5B7G035_PORTR</name>
<evidence type="ECO:0000313" key="1">
    <source>
        <dbReference type="EMBL" id="MPC50935.1"/>
    </source>
</evidence>
<dbReference type="OrthoDB" id="10255539at2759"/>
<protein>
    <submittedName>
        <fullName evidence="1">Structural maintenance of chromosomes protein 2</fullName>
    </submittedName>
</protein>
<organism evidence="1 2">
    <name type="scientific">Portunus trituberculatus</name>
    <name type="common">Swimming crab</name>
    <name type="synonym">Neptunus trituberculatus</name>
    <dbReference type="NCBI Taxonomy" id="210409"/>
    <lineage>
        <taxon>Eukaryota</taxon>
        <taxon>Metazoa</taxon>
        <taxon>Ecdysozoa</taxon>
        <taxon>Arthropoda</taxon>
        <taxon>Crustacea</taxon>
        <taxon>Multicrustacea</taxon>
        <taxon>Malacostraca</taxon>
        <taxon>Eumalacostraca</taxon>
        <taxon>Eucarida</taxon>
        <taxon>Decapoda</taxon>
        <taxon>Pleocyemata</taxon>
        <taxon>Brachyura</taxon>
        <taxon>Eubrachyura</taxon>
        <taxon>Portunoidea</taxon>
        <taxon>Portunidae</taxon>
        <taxon>Portuninae</taxon>
        <taxon>Portunus</taxon>
    </lineage>
</organism>
<evidence type="ECO:0000313" key="2">
    <source>
        <dbReference type="Proteomes" id="UP000324222"/>
    </source>
</evidence>